<accession>A0A2P2C8W8</accession>
<feature type="region of interest" description="Disordered" evidence="1">
    <location>
        <begin position="1"/>
        <end position="57"/>
    </location>
</feature>
<dbReference type="AlphaFoldDB" id="A0A2P2C8W8"/>
<organism evidence="2">
    <name type="scientific">metagenome</name>
    <dbReference type="NCBI Taxonomy" id="256318"/>
    <lineage>
        <taxon>unclassified sequences</taxon>
        <taxon>metagenomes</taxon>
    </lineage>
</organism>
<gene>
    <name evidence="2" type="ORF">NOCA1140108</name>
</gene>
<protein>
    <submittedName>
        <fullName evidence="2">Uncharacterized protein</fullName>
    </submittedName>
</protein>
<dbReference type="EMBL" id="CZKB01000006">
    <property type="protein sequence ID" value="CUR58449.1"/>
    <property type="molecule type" value="Genomic_DNA"/>
</dbReference>
<name>A0A2P2C8W8_9ZZZZ</name>
<proteinExistence type="predicted"/>
<reference evidence="2" key="1">
    <citation type="submission" date="2015-08" db="EMBL/GenBank/DDBJ databases">
        <authorList>
            <person name="Babu N.S."/>
            <person name="Beckwith C.J."/>
            <person name="Beseler K.G."/>
            <person name="Brison A."/>
            <person name="Carone J.V."/>
            <person name="Caskin T.P."/>
            <person name="Diamond M."/>
            <person name="Durham M.E."/>
            <person name="Foxe J.M."/>
            <person name="Go M."/>
            <person name="Henderson B.A."/>
            <person name="Jones I.B."/>
            <person name="McGettigan J.A."/>
            <person name="Micheletti S.J."/>
            <person name="Nasrallah M.E."/>
            <person name="Ortiz D."/>
            <person name="Piller C.R."/>
            <person name="Privatt S.R."/>
            <person name="Schneider S.L."/>
            <person name="Sharp S."/>
            <person name="Smith T.C."/>
            <person name="Stanton J.D."/>
            <person name="Ullery H.E."/>
            <person name="Wilson R.J."/>
            <person name="Serrano M.G."/>
            <person name="Buck G."/>
            <person name="Lee V."/>
            <person name="Wang Y."/>
            <person name="Carvalho R."/>
            <person name="Voegtly L."/>
            <person name="Shi R."/>
            <person name="Duckworth R."/>
            <person name="Johnson A."/>
            <person name="Loviza R."/>
            <person name="Walstead R."/>
            <person name="Shah Z."/>
            <person name="Kiflezghi M."/>
            <person name="Wade K."/>
            <person name="Ball S.L."/>
            <person name="Bradley K.W."/>
            <person name="Asai D.J."/>
            <person name="Bowman C.A."/>
            <person name="Russell D.A."/>
            <person name="Pope W.H."/>
            <person name="Jacobs-Sera D."/>
            <person name="Hendrix R.W."/>
            <person name="Hatfull G.F."/>
        </authorList>
    </citation>
    <scope>NUCLEOTIDE SEQUENCE</scope>
</reference>
<evidence type="ECO:0000256" key="1">
    <source>
        <dbReference type="SAM" id="MobiDB-lite"/>
    </source>
</evidence>
<sequence>MGVATPARSAYEGRMTTTPMEPESDPQIVPSGDPNVNPIDPGEVPDAPIPEADPDRQ</sequence>
<evidence type="ECO:0000313" key="2">
    <source>
        <dbReference type="EMBL" id="CUR58449.1"/>
    </source>
</evidence>